<dbReference type="Pfam" id="PF13396">
    <property type="entry name" value="PLDc_N"/>
    <property type="match status" value="1"/>
</dbReference>
<feature type="compositionally biased region" description="Low complexity" evidence="6">
    <location>
        <begin position="121"/>
        <end position="139"/>
    </location>
</feature>
<feature type="domain" description="Cardiolipin synthase N-terminal" evidence="8">
    <location>
        <begin position="14"/>
        <end position="59"/>
    </location>
</feature>
<accession>A0A7Z0EFS8</accession>
<evidence type="ECO:0000256" key="2">
    <source>
        <dbReference type="ARBA" id="ARBA00022475"/>
    </source>
</evidence>
<keyword evidence="2" id="KW-1003">Cell membrane</keyword>
<evidence type="ECO:0000313" key="10">
    <source>
        <dbReference type="Proteomes" id="UP000537260"/>
    </source>
</evidence>
<keyword evidence="4 7" id="KW-1133">Transmembrane helix</keyword>
<comment type="caution">
    <text evidence="9">The sequence shown here is derived from an EMBL/GenBank/DDBJ whole genome shotgun (WGS) entry which is preliminary data.</text>
</comment>
<evidence type="ECO:0000256" key="7">
    <source>
        <dbReference type="SAM" id="Phobius"/>
    </source>
</evidence>
<protein>
    <recommendedName>
        <fullName evidence="8">Cardiolipin synthase N-terminal domain-containing protein</fullName>
    </recommendedName>
</protein>
<sequence>MARVWFLLGLMVVVLTVYTLVDAAMLQRERIRGLPRWAWILVILIIPVIGPFLWLSVGRGRRSASAGRGTRSLAPDDDPDFLKGLDVKATQEQRIRQLEQELADLDKPDPHGNGGKPTRPGTAGTSGAAGSATADGSAGVPPKNNDTGDGETPGRRDA</sequence>
<keyword evidence="10" id="KW-1185">Reference proteome</keyword>
<reference evidence="9 10" key="1">
    <citation type="submission" date="2020-07" db="EMBL/GenBank/DDBJ databases">
        <title>Sequencing the genomes of 1000 actinobacteria strains.</title>
        <authorList>
            <person name="Klenk H.-P."/>
        </authorList>
    </citation>
    <scope>NUCLEOTIDE SEQUENCE [LARGE SCALE GENOMIC DNA]</scope>
    <source>
        <strain evidence="9 10">LI1</strain>
    </source>
</reference>
<organism evidence="9 10">
    <name type="scientific">Glaciibacter psychrotolerans</name>
    <dbReference type="NCBI Taxonomy" id="670054"/>
    <lineage>
        <taxon>Bacteria</taxon>
        <taxon>Bacillati</taxon>
        <taxon>Actinomycetota</taxon>
        <taxon>Actinomycetes</taxon>
        <taxon>Micrococcales</taxon>
        <taxon>Microbacteriaceae</taxon>
        <taxon>Glaciibacter</taxon>
    </lineage>
</organism>
<comment type="subcellular location">
    <subcellularLocation>
        <location evidence="1">Cell membrane</location>
        <topology evidence="1">Multi-pass membrane protein</topology>
    </subcellularLocation>
</comment>
<dbReference type="EMBL" id="JACCFM010000001">
    <property type="protein sequence ID" value="NYJ20730.1"/>
    <property type="molecule type" value="Genomic_DNA"/>
</dbReference>
<feature type="transmembrane region" description="Helical" evidence="7">
    <location>
        <begin position="39"/>
        <end position="58"/>
    </location>
</feature>
<gene>
    <name evidence="9" type="ORF">HNR05_002521</name>
</gene>
<keyword evidence="5 7" id="KW-0472">Membrane</keyword>
<evidence type="ECO:0000256" key="1">
    <source>
        <dbReference type="ARBA" id="ARBA00004651"/>
    </source>
</evidence>
<dbReference type="Proteomes" id="UP000537260">
    <property type="component" value="Unassembled WGS sequence"/>
</dbReference>
<feature type="compositionally biased region" description="Low complexity" evidence="6">
    <location>
        <begin position="63"/>
        <end position="72"/>
    </location>
</feature>
<feature type="region of interest" description="Disordered" evidence="6">
    <location>
        <begin position="97"/>
        <end position="158"/>
    </location>
</feature>
<keyword evidence="3 7" id="KW-0812">Transmembrane</keyword>
<evidence type="ECO:0000256" key="3">
    <source>
        <dbReference type="ARBA" id="ARBA00022692"/>
    </source>
</evidence>
<feature type="compositionally biased region" description="Basic and acidic residues" evidence="6">
    <location>
        <begin position="97"/>
        <end position="110"/>
    </location>
</feature>
<evidence type="ECO:0000256" key="6">
    <source>
        <dbReference type="SAM" id="MobiDB-lite"/>
    </source>
</evidence>
<dbReference type="RefSeq" id="WP_179579400.1">
    <property type="nucleotide sequence ID" value="NZ_JACCFM010000001.1"/>
</dbReference>
<feature type="region of interest" description="Disordered" evidence="6">
    <location>
        <begin position="62"/>
        <end position="84"/>
    </location>
</feature>
<dbReference type="GO" id="GO:0005886">
    <property type="term" value="C:plasma membrane"/>
    <property type="evidence" value="ECO:0007669"/>
    <property type="project" value="UniProtKB-SubCell"/>
</dbReference>
<evidence type="ECO:0000313" key="9">
    <source>
        <dbReference type="EMBL" id="NYJ20730.1"/>
    </source>
</evidence>
<evidence type="ECO:0000256" key="5">
    <source>
        <dbReference type="ARBA" id="ARBA00023136"/>
    </source>
</evidence>
<evidence type="ECO:0000256" key="4">
    <source>
        <dbReference type="ARBA" id="ARBA00022989"/>
    </source>
</evidence>
<evidence type="ECO:0000259" key="8">
    <source>
        <dbReference type="Pfam" id="PF13396"/>
    </source>
</evidence>
<name>A0A7Z0EFS8_9MICO</name>
<dbReference type="InterPro" id="IPR027379">
    <property type="entry name" value="CLS_N"/>
</dbReference>
<dbReference type="AlphaFoldDB" id="A0A7Z0EFS8"/>
<proteinExistence type="predicted"/>